<dbReference type="AlphaFoldDB" id="A0A2W5K628"/>
<organism evidence="2 3">
    <name type="scientific">Ancylobacter novellus</name>
    <name type="common">Thiobacillus novellus</name>
    <dbReference type="NCBI Taxonomy" id="921"/>
    <lineage>
        <taxon>Bacteria</taxon>
        <taxon>Pseudomonadati</taxon>
        <taxon>Pseudomonadota</taxon>
        <taxon>Alphaproteobacteria</taxon>
        <taxon>Hyphomicrobiales</taxon>
        <taxon>Xanthobacteraceae</taxon>
        <taxon>Ancylobacter</taxon>
    </lineage>
</organism>
<dbReference type="EMBL" id="QFPN01000014">
    <property type="protein sequence ID" value="PZQ10778.1"/>
    <property type="molecule type" value="Genomic_DNA"/>
</dbReference>
<evidence type="ECO:0000313" key="3">
    <source>
        <dbReference type="Proteomes" id="UP000249577"/>
    </source>
</evidence>
<feature type="domain" description="Glycosyltransferase 2-like" evidence="1">
    <location>
        <begin position="621"/>
        <end position="730"/>
    </location>
</feature>
<protein>
    <recommendedName>
        <fullName evidence="1">Glycosyltransferase 2-like domain-containing protein</fullName>
    </recommendedName>
</protein>
<accession>A0A2W5K628</accession>
<gene>
    <name evidence="2" type="ORF">DI565_19565</name>
</gene>
<reference evidence="2 3" key="1">
    <citation type="submission" date="2017-08" db="EMBL/GenBank/DDBJ databases">
        <title>Infants hospitalized years apart are colonized by the same room-sourced microbial strains.</title>
        <authorList>
            <person name="Brooks B."/>
            <person name="Olm M.R."/>
            <person name="Firek B.A."/>
            <person name="Baker R."/>
            <person name="Thomas B.C."/>
            <person name="Morowitz M.J."/>
            <person name="Banfield J.F."/>
        </authorList>
    </citation>
    <scope>NUCLEOTIDE SEQUENCE [LARGE SCALE GENOMIC DNA]</scope>
    <source>
        <strain evidence="2">S2_005_003_R2_43</strain>
    </source>
</reference>
<dbReference type="Pfam" id="PF00535">
    <property type="entry name" value="Glycos_transf_2"/>
    <property type="match status" value="1"/>
</dbReference>
<comment type="caution">
    <text evidence="2">The sequence shown here is derived from an EMBL/GenBank/DDBJ whole genome shotgun (WGS) entry which is preliminary data.</text>
</comment>
<dbReference type="PANTHER" id="PTHR22916:SF3">
    <property type="entry name" value="UDP-GLCNAC:BETAGAL BETA-1,3-N-ACETYLGLUCOSAMINYLTRANSFERASE-LIKE PROTEIN 1"/>
    <property type="match status" value="1"/>
</dbReference>
<dbReference type="CDD" id="cd00761">
    <property type="entry name" value="Glyco_tranf_GTA_type"/>
    <property type="match status" value="1"/>
</dbReference>
<proteinExistence type="predicted"/>
<evidence type="ECO:0000313" key="2">
    <source>
        <dbReference type="EMBL" id="PZQ10778.1"/>
    </source>
</evidence>
<evidence type="ECO:0000259" key="1">
    <source>
        <dbReference type="Pfam" id="PF00535"/>
    </source>
</evidence>
<name>A0A2W5K628_ANCNO</name>
<dbReference type="Proteomes" id="UP000249577">
    <property type="component" value="Unassembled WGS sequence"/>
</dbReference>
<sequence>MPADITILHVADASTDDVFSVAALNHVAIERANGLTSSILTLPPRRPETYSWRYKRLRRLFPRVFSPQPDASARIAFVYGADLLQPLRERLQGAAPADVTIVLEQNDERRNAASDRLRRCGWSGEAAVVSDRLAKPAGDEAPGEDWRIAISPGVSVQPSPAQPGVGLCYVGRPVSQADIRFVTRLMQACGLPAIVMADELDQPQFTQIGAGVVVMKRSQANWPKFFQRSALLALDRPPPPGATLRGPVGRALQQGRPVLCVGKSELPGVTAFSDEDALASALKELRDAGRLKAQIEKTAGSLSAEQGEKWHLERIAGLSSPTRRGTGASGRTPVGRLEKDDRIAERLVAATPQEAADWLATGPDPAAFRNALAHLASSKQGLVFAQLQIGIERLGDIVCAALPSAQWFQLKLFTAEWLLEENLAESALAILRSLQAGDRTTPVDRKDDLRQKQRLALALSQTGRQQEAEAVLRELIAKRDSGWWPRFHLARWLKDDHPVEALRLLDEAASLAPQPPPVMLVAERAHVLLRLDQGEEPRALLEAEAERRGEQRPLLLALANAQLACGDGEAWATTLLRLMRPEDRASVAIDHRPGLALLDRFKPVASATAVSQPSGVATVAVIMTAYNAEETVAAAMRSVLAQSYPNLRLVVVDDCSSDATLDVVNRIASQDPRVVVIRTARNEGTYSAKNLALMRIDADYYTFHDSDDWMHPHRISRHLRLMQERAALVCSYSSWVRLDPSGRVASAERENPASSFFGRSTLREVGAFDTLRVGADREFRDRLRRRYGEARVAFLEDTLGVGLKAGGSLTSAGPLGFDRYNFNGPRLRYKEAYWRWFLSLSSVDQLRLDFPQRNRSFPAPAEMTLRQTGYDQA</sequence>
<dbReference type="Gene3D" id="3.90.550.10">
    <property type="entry name" value="Spore Coat Polysaccharide Biosynthesis Protein SpsA, Chain A"/>
    <property type="match status" value="1"/>
</dbReference>
<dbReference type="InterPro" id="IPR029044">
    <property type="entry name" value="Nucleotide-diphossugar_trans"/>
</dbReference>
<dbReference type="GO" id="GO:0016758">
    <property type="term" value="F:hexosyltransferase activity"/>
    <property type="evidence" value="ECO:0007669"/>
    <property type="project" value="UniProtKB-ARBA"/>
</dbReference>
<dbReference type="SUPFAM" id="SSF53448">
    <property type="entry name" value="Nucleotide-diphospho-sugar transferases"/>
    <property type="match status" value="1"/>
</dbReference>
<dbReference type="InterPro" id="IPR001173">
    <property type="entry name" value="Glyco_trans_2-like"/>
</dbReference>
<dbReference type="PANTHER" id="PTHR22916">
    <property type="entry name" value="GLYCOSYLTRANSFERASE"/>
    <property type="match status" value="1"/>
</dbReference>